<dbReference type="SMART" id="SM00287">
    <property type="entry name" value="SH3b"/>
    <property type="match status" value="1"/>
</dbReference>
<dbReference type="AlphaFoldDB" id="A0A4R6VLM8"/>
<keyword evidence="2" id="KW-0732">Signal</keyword>
<keyword evidence="5" id="KW-1185">Reference proteome</keyword>
<dbReference type="RefSeq" id="WP_133572663.1">
    <property type="nucleotide sequence ID" value="NZ_SNYR01000002.1"/>
</dbReference>
<evidence type="ECO:0000313" key="4">
    <source>
        <dbReference type="EMBL" id="TDQ64027.1"/>
    </source>
</evidence>
<gene>
    <name evidence="4" type="ORF">ATL17_2038</name>
</gene>
<dbReference type="Pfam" id="PF03995">
    <property type="entry name" value="Inhibitor_I36"/>
    <property type="match status" value="1"/>
</dbReference>
<dbReference type="Pfam" id="PF08239">
    <property type="entry name" value="SH3_3"/>
    <property type="match status" value="1"/>
</dbReference>
<feature type="compositionally biased region" description="Pro residues" evidence="1">
    <location>
        <begin position="126"/>
        <end position="138"/>
    </location>
</feature>
<dbReference type="PANTHER" id="PTHR34408:SF1">
    <property type="entry name" value="GLYCOSYL HYDROLASE FAMILY 19 DOMAIN-CONTAINING PROTEIN HI_1415"/>
    <property type="match status" value="1"/>
</dbReference>
<feature type="domain" description="SH3b" evidence="3">
    <location>
        <begin position="26"/>
        <end position="88"/>
    </location>
</feature>
<dbReference type="OrthoDB" id="7739067at2"/>
<feature type="region of interest" description="Disordered" evidence="1">
    <location>
        <begin position="115"/>
        <end position="140"/>
    </location>
</feature>
<dbReference type="SUPFAM" id="SSF49695">
    <property type="entry name" value="gamma-Crystallin-like"/>
    <property type="match status" value="1"/>
</dbReference>
<accession>A0A4R6VLM8</accession>
<dbReference type="InterPro" id="IPR011024">
    <property type="entry name" value="G_crystallin-like"/>
</dbReference>
<dbReference type="InterPro" id="IPR003646">
    <property type="entry name" value="SH3-like_bac-type"/>
</dbReference>
<dbReference type="PANTHER" id="PTHR34408">
    <property type="entry name" value="FAMILY PROTEIN, PUTATIVE-RELATED"/>
    <property type="match status" value="1"/>
</dbReference>
<comment type="caution">
    <text evidence="4">The sequence shown here is derived from an EMBL/GenBank/DDBJ whole genome shotgun (WGS) entry which is preliminary data.</text>
</comment>
<evidence type="ECO:0000256" key="1">
    <source>
        <dbReference type="SAM" id="MobiDB-lite"/>
    </source>
</evidence>
<dbReference type="InterPro" id="IPR036028">
    <property type="entry name" value="SH3-like_dom_sf"/>
</dbReference>
<evidence type="ECO:0000259" key="3">
    <source>
        <dbReference type="PROSITE" id="PS51781"/>
    </source>
</evidence>
<reference evidence="4 5" key="1">
    <citation type="submission" date="2019-03" db="EMBL/GenBank/DDBJ databases">
        <title>Genomic Encyclopedia of Type Strains, Phase III (KMG-III): the genomes of soil and plant-associated and newly described type strains.</title>
        <authorList>
            <person name="Whitman W."/>
        </authorList>
    </citation>
    <scope>NUCLEOTIDE SEQUENCE [LARGE SCALE GENOMIC DNA]</scope>
    <source>
        <strain evidence="4 5">CGMCC 1.7002</strain>
    </source>
</reference>
<dbReference type="SUPFAM" id="SSF50044">
    <property type="entry name" value="SH3-domain"/>
    <property type="match status" value="1"/>
</dbReference>
<protein>
    <submittedName>
        <fullName evidence="4">Peptidase inhibitor family I36</fullName>
    </submittedName>
</protein>
<feature type="chain" id="PRO_5020369418" evidence="2">
    <location>
        <begin position="27"/>
        <end position="352"/>
    </location>
</feature>
<dbReference type="Proteomes" id="UP000295391">
    <property type="component" value="Unassembled WGS sequence"/>
</dbReference>
<name>A0A4R6VLM8_9HYPH</name>
<sequence>MTFKQLTVAAGFAATTFILSTSAAFATSAQATTALNVRTGPGTSFGVVDTLTPGENVDVNECAENGWCYIEHEGPDGWVSSNYLEPVGSGGGGGSSGEDCSFSFNIGSGGPSLSINCGEGGGGSPTPTPTPDPEPAPPSGNVACFYTGPNFTGNEFCHGPAVLNTLDGTFNDNIASVKLYGSAKARLCRNANLGGVCKNFTSSQSTLPVTIRNKASSIRIFTGFIPVPLPTPTPVTPVTHSTGPINLKSSFMANLDNGNVGSAGADIWYHAVNPVEKYIEPRNGAKLALGDKSNRGYAGCKAESFSSNPISIWAMPVGSYVCVKTNKGRISQFRLNGYSGTTMKLGYTTWAN</sequence>
<dbReference type="Gene3D" id="2.30.30.40">
    <property type="entry name" value="SH3 Domains"/>
    <property type="match status" value="1"/>
</dbReference>
<proteinExistence type="predicted"/>
<evidence type="ECO:0000256" key="2">
    <source>
        <dbReference type="SAM" id="SignalP"/>
    </source>
</evidence>
<evidence type="ECO:0000313" key="5">
    <source>
        <dbReference type="Proteomes" id="UP000295391"/>
    </source>
</evidence>
<feature type="signal peptide" evidence="2">
    <location>
        <begin position="1"/>
        <end position="26"/>
    </location>
</feature>
<dbReference type="InterPro" id="IPR052354">
    <property type="entry name" value="Cell_Wall_Dynamics_Protein"/>
</dbReference>
<organism evidence="4 5">
    <name type="scientific">Maritalea mobilis</name>
    <dbReference type="NCBI Taxonomy" id="483324"/>
    <lineage>
        <taxon>Bacteria</taxon>
        <taxon>Pseudomonadati</taxon>
        <taxon>Pseudomonadota</taxon>
        <taxon>Alphaproteobacteria</taxon>
        <taxon>Hyphomicrobiales</taxon>
        <taxon>Devosiaceae</taxon>
        <taxon>Maritalea</taxon>
    </lineage>
</organism>
<dbReference type="PROSITE" id="PS51781">
    <property type="entry name" value="SH3B"/>
    <property type="match status" value="1"/>
</dbReference>
<dbReference type="Gene3D" id="2.60.20.10">
    <property type="entry name" value="Crystallins"/>
    <property type="match status" value="1"/>
</dbReference>
<dbReference type="EMBL" id="SNYR01000002">
    <property type="protein sequence ID" value="TDQ64027.1"/>
    <property type="molecule type" value="Genomic_DNA"/>
</dbReference>